<dbReference type="SUPFAM" id="SSF53774">
    <property type="entry name" value="Glutaminase/Asparaginase"/>
    <property type="match status" value="1"/>
</dbReference>
<dbReference type="InterPro" id="IPR020827">
    <property type="entry name" value="Asparaginase/glutaminase_AS1"/>
</dbReference>
<evidence type="ECO:0000256" key="3">
    <source>
        <dbReference type="ARBA" id="ARBA00022801"/>
    </source>
</evidence>
<dbReference type="PANTHER" id="PTHR11707">
    <property type="entry name" value="L-ASPARAGINASE"/>
    <property type="match status" value="1"/>
</dbReference>
<protein>
    <recommendedName>
        <fullName evidence="2">asparaginase</fullName>
        <ecNumber evidence="2">3.5.1.1</ecNumber>
    </recommendedName>
</protein>
<comment type="caution">
    <text evidence="9">The sequence shown here is derived from an EMBL/GenBank/DDBJ whole genome shotgun (WGS) entry which is preliminary data.</text>
</comment>
<evidence type="ECO:0000256" key="5">
    <source>
        <dbReference type="PROSITE-ProRule" id="PRU10099"/>
    </source>
</evidence>
<dbReference type="PROSITE" id="PS51732">
    <property type="entry name" value="ASN_GLN_ASE_3"/>
    <property type="match status" value="1"/>
</dbReference>
<dbReference type="EC" id="3.5.1.1" evidence="2"/>
<keyword evidence="10" id="KW-1185">Reference proteome</keyword>
<evidence type="ECO:0000256" key="6">
    <source>
        <dbReference type="PROSITE-ProRule" id="PRU10100"/>
    </source>
</evidence>
<evidence type="ECO:0000313" key="9">
    <source>
        <dbReference type="EMBL" id="MFK2824234.1"/>
    </source>
</evidence>
<dbReference type="Pfam" id="PF17763">
    <property type="entry name" value="Asparaginase_C"/>
    <property type="match status" value="1"/>
</dbReference>
<dbReference type="PROSITE" id="PS00144">
    <property type="entry name" value="ASN_GLN_ASE_1"/>
    <property type="match status" value="1"/>
</dbReference>
<dbReference type="InterPro" id="IPR004550">
    <property type="entry name" value="AsnASE_II"/>
</dbReference>
<dbReference type="Gene3D" id="3.40.50.40">
    <property type="match status" value="1"/>
</dbReference>
<dbReference type="InterPro" id="IPR027475">
    <property type="entry name" value="Asparaginase/glutaminase_AS2"/>
</dbReference>
<dbReference type="CDD" id="cd08964">
    <property type="entry name" value="L-asparaginase_II"/>
    <property type="match status" value="1"/>
</dbReference>
<dbReference type="PRINTS" id="PR00139">
    <property type="entry name" value="ASNGLNASE"/>
</dbReference>
<keyword evidence="3" id="KW-0378">Hydrolase</keyword>
<dbReference type="InterPro" id="IPR027474">
    <property type="entry name" value="L-asparaginase_N"/>
</dbReference>
<reference evidence="9 10" key="1">
    <citation type="submission" date="2023-07" db="EMBL/GenBank/DDBJ databases">
        <title>Bacillus lucianemedeirus sp. nov, a new species isolated from an immunobiological production facility.</title>
        <authorList>
            <person name="Costa L.V."/>
            <person name="Miranda R.V.S.L."/>
            <person name="Brandao M.L.L."/>
            <person name="Reis C.M.F."/>
            <person name="Frazao A.M."/>
            <person name="Cruz F.V."/>
            <person name="Baio P.V.P."/>
            <person name="Veras J.F.C."/>
            <person name="Ramos J.N."/>
            <person name="Vieira V."/>
        </authorList>
    </citation>
    <scope>NUCLEOTIDE SEQUENCE [LARGE SCALE GENOMIC DNA]</scope>
    <source>
        <strain evidence="9 10">B190/17</strain>
    </source>
</reference>
<feature type="active site" evidence="6">
    <location>
        <position position="90"/>
    </location>
</feature>
<dbReference type="SFLD" id="SFLDS00057">
    <property type="entry name" value="Glutaminase/Asparaginase"/>
    <property type="match status" value="1"/>
</dbReference>
<dbReference type="PANTHER" id="PTHR11707:SF28">
    <property type="entry name" value="60 KDA LYSOPHOSPHOLIPASE"/>
    <property type="match status" value="1"/>
</dbReference>
<comment type="catalytic activity">
    <reaction evidence="4">
        <text>L-asparagine + H2O = L-aspartate + NH4(+)</text>
        <dbReference type="Rhea" id="RHEA:21016"/>
        <dbReference type="ChEBI" id="CHEBI:15377"/>
        <dbReference type="ChEBI" id="CHEBI:28938"/>
        <dbReference type="ChEBI" id="CHEBI:29991"/>
        <dbReference type="ChEBI" id="CHEBI:58048"/>
        <dbReference type="EC" id="3.5.1.1"/>
    </reaction>
</comment>
<gene>
    <name evidence="9" type="ORF">QYG89_00815</name>
</gene>
<feature type="active site" evidence="5">
    <location>
        <position position="14"/>
    </location>
</feature>
<dbReference type="PIRSF" id="PIRSF001220">
    <property type="entry name" value="L-ASNase_gatD"/>
    <property type="match status" value="1"/>
</dbReference>
<dbReference type="RefSeq" id="WP_404313731.1">
    <property type="nucleotide sequence ID" value="NZ_JAUIYO010000001.1"/>
</dbReference>
<dbReference type="PROSITE" id="PS00917">
    <property type="entry name" value="ASN_GLN_ASE_2"/>
    <property type="match status" value="1"/>
</dbReference>
<accession>A0ABW8I438</accession>
<dbReference type="Proteomes" id="UP001619911">
    <property type="component" value="Unassembled WGS sequence"/>
</dbReference>
<dbReference type="InterPro" id="IPR040919">
    <property type="entry name" value="Asparaginase_C"/>
</dbReference>
<dbReference type="Pfam" id="PF00710">
    <property type="entry name" value="Asparaginase"/>
    <property type="match status" value="1"/>
</dbReference>
<dbReference type="EMBL" id="JAUIYO010000001">
    <property type="protein sequence ID" value="MFK2824234.1"/>
    <property type="molecule type" value="Genomic_DNA"/>
</dbReference>
<feature type="domain" description="Asparaginase/glutaminase C-terminal" evidence="8">
    <location>
        <begin position="208"/>
        <end position="323"/>
    </location>
</feature>
<dbReference type="InterPro" id="IPR027473">
    <property type="entry name" value="L-asparaginase_C"/>
</dbReference>
<proteinExistence type="inferred from homology"/>
<dbReference type="InterPro" id="IPR037152">
    <property type="entry name" value="L-asparaginase_N_sf"/>
</dbReference>
<evidence type="ECO:0000313" key="10">
    <source>
        <dbReference type="Proteomes" id="UP001619911"/>
    </source>
</evidence>
<dbReference type="InterPro" id="IPR036152">
    <property type="entry name" value="Asp/glu_Ase-like_sf"/>
</dbReference>
<organism evidence="9 10">
    <name type="scientific">Bacillus lumedeiriae</name>
    <dbReference type="NCBI Taxonomy" id="3058829"/>
    <lineage>
        <taxon>Bacteria</taxon>
        <taxon>Bacillati</taxon>
        <taxon>Bacillota</taxon>
        <taxon>Bacilli</taxon>
        <taxon>Bacillales</taxon>
        <taxon>Bacillaceae</taxon>
        <taxon>Bacillus</taxon>
    </lineage>
</organism>
<name>A0ABW8I438_9BACI</name>
<dbReference type="SMART" id="SM00870">
    <property type="entry name" value="Asparaginase"/>
    <property type="match status" value="1"/>
</dbReference>
<dbReference type="InterPro" id="IPR006034">
    <property type="entry name" value="Asparaginase/glutaminase-like"/>
</dbReference>
<evidence type="ECO:0000256" key="4">
    <source>
        <dbReference type="ARBA" id="ARBA00049366"/>
    </source>
</evidence>
<evidence type="ECO:0000256" key="2">
    <source>
        <dbReference type="ARBA" id="ARBA00012920"/>
    </source>
</evidence>
<evidence type="ECO:0000256" key="1">
    <source>
        <dbReference type="ARBA" id="ARBA00010518"/>
    </source>
</evidence>
<evidence type="ECO:0000259" key="7">
    <source>
        <dbReference type="Pfam" id="PF00710"/>
    </source>
</evidence>
<feature type="domain" description="L-asparaginase N-terminal" evidence="7">
    <location>
        <begin position="5"/>
        <end position="195"/>
    </location>
</feature>
<evidence type="ECO:0000259" key="8">
    <source>
        <dbReference type="Pfam" id="PF17763"/>
    </source>
</evidence>
<comment type="similarity">
    <text evidence="1">Belongs to the asparaginase 1 family.</text>
</comment>
<dbReference type="PIRSF" id="PIRSF500176">
    <property type="entry name" value="L_ASNase"/>
    <property type="match status" value="1"/>
</dbReference>
<sequence length="325" mass="35265">MSKKQILIIHTGGTISMKVDQQSGTVKPADTNPLLSVDQPLDESAVIASVEPFHLPSPSITPKEMLELKILIDQTLQKQHFDGVVITHGTDTLEETAYFLDMALETETPVIVTGAMRSSDQIGTDGLSNLMSAVRTAGCSEARGKGVLVVLNDEIHAADNVTKTHTSSLSTFQSPQYGPIGIVTKRNVHFHQQPIRRQKIPVTSVNKRVALIKAYAGMDSHLLLLLKDLPYDGVVIEALGQGNLPPAVVPAIKELIHQNIPIVLVSRCFNGIVQDVYGYEGGGKHLKELGVIFSNGLNGQKARIKLLMALASNFAPEQIKKVFEQ</sequence>
<dbReference type="Gene3D" id="3.40.50.1170">
    <property type="entry name" value="L-asparaginase, N-terminal domain"/>
    <property type="match status" value="1"/>
</dbReference>